<dbReference type="InterPro" id="IPR011990">
    <property type="entry name" value="TPR-like_helical_dom_sf"/>
</dbReference>
<dbReference type="NCBIfam" id="TIGR00756">
    <property type="entry name" value="PPR"/>
    <property type="match status" value="3"/>
</dbReference>
<dbReference type="EMBL" id="JASCZI010181604">
    <property type="protein sequence ID" value="MED6184836.1"/>
    <property type="molecule type" value="Genomic_DNA"/>
</dbReference>
<protein>
    <recommendedName>
        <fullName evidence="6">Pentatricopeptide repeat-containing protein</fullName>
    </recommendedName>
</protein>
<evidence type="ECO:0000313" key="4">
    <source>
        <dbReference type="EMBL" id="MED6184836.1"/>
    </source>
</evidence>
<evidence type="ECO:0008006" key="6">
    <source>
        <dbReference type="Google" id="ProtNLM"/>
    </source>
</evidence>
<gene>
    <name evidence="4" type="ORF">PIB30_051286</name>
</gene>
<keyword evidence="2" id="KW-0677">Repeat</keyword>
<comment type="caution">
    <text evidence="4">The sequence shown here is derived from an EMBL/GenBank/DDBJ whole genome shotgun (WGS) entry which is preliminary data.</text>
</comment>
<sequence>MIGVLNEVGGICQSSGFQLLIEMFGVSGFVDIAEFVLGTIRGTASHYNTLIRIMCKSGDCRKAEDLVKGMKRSGCDPNTSTYNLLISCLCKNGKLAEALEMVKTMDRECVRPDAITYDIFINLSCKHRRFDLVSKLLDEMNLKGIEPCVSTHAAVIKSYFASGKYAEAHDYVVGTSIKKSCSSNVNYSLLADLHLKAGNVLLAQKTLIEMMDEGLKPNFPVYVNIKKRLQKKNEMDLSMELSRRYLNLIEK</sequence>
<dbReference type="Gene3D" id="1.25.40.10">
    <property type="entry name" value="Tetratricopeptide repeat domain"/>
    <property type="match status" value="2"/>
</dbReference>
<feature type="repeat" description="PPR" evidence="3">
    <location>
        <begin position="113"/>
        <end position="147"/>
    </location>
</feature>
<organism evidence="4 5">
    <name type="scientific">Stylosanthes scabra</name>
    <dbReference type="NCBI Taxonomy" id="79078"/>
    <lineage>
        <taxon>Eukaryota</taxon>
        <taxon>Viridiplantae</taxon>
        <taxon>Streptophyta</taxon>
        <taxon>Embryophyta</taxon>
        <taxon>Tracheophyta</taxon>
        <taxon>Spermatophyta</taxon>
        <taxon>Magnoliopsida</taxon>
        <taxon>eudicotyledons</taxon>
        <taxon>Gunneridae</taxon>
        <taxon>Pentapetalae</taxon>
        <taxon>rosids</taxon>
        <taxon>fabids</taxon>
        <taxon>Fabales</taxon>
        <taxon>Fabaceae</taxon>
        <taxon>Papilionoideae</taxon>
        <taxon>50 kb inversion clade</taxon>
        <taxon>dalbergioids sensu lato</taxon>
        <taxon>Dalbergieae</taxon>
        <taxon>Pterocarpus clade</taxon>
        <taxon>Stylosanthes</taxon>
    </lineage>
</organism>
<evidence type="ECO:0000313" key="5">
    <source>
        <dbReference type="Proteomes" id="UP001341840"/>
    </source>
</evidence>
<evidence type="ECO:0000256" key="2">
    <source>
        <dbReference type="ARBA" id="ARBA00022737"/>
    </source>
</evidence>
<dbReference type="Proteomes" id="UP001341840">
    <property type="component" value="Unassembled WGS sequence"/>
</dbReference>
<evidence type="ECO:0000256" key="1">
    <source>
        <dbReference type="ARBA" id="ARBA00007626"/>
    </source>
</evidence>
<evidence type="ECO:0000256" key="3">
    <source>
        <dbReference type="PROSITE-ProRule" id="PRU00708"/>
    </source>
</evidence>
<proteinExistence type="inferred from homology"/>
<dbReference type="InterPro" id="IPR002885">
    <property type="entry name" value="PPR_rpt"/>
</dbReference>
<feature type="repeat" description="PPR" evidence="3">
    <location>
        <begin position="43"/>
        <end position="77"/>
    </location>
</feature>
<reference evidence="4 5" key="1">
    <citation type="journal article" date="2023" name="Plants (Basel)">
        <title>Bridging the Gap: Combining Genomics and Transcriptomics Approaches to Understand Stylosanthes scabra, an Orphan Legume from the Brazilian Caatinga.</title>
        <authorList>
            <person name="Ferreira-Neto J.R.C."/>
            <person name="da Silva M.D."/>
            <person name="Binneck E."/>
            <person name="de Melo N.F."/>
            <person name="da Silva R.H."/>
            <person name="de Melo A.L.T.M."/>
            <person name="Pandolfi V."/>
            <person name="Bustamante F.O."/>
            <person name="Brasileiro-Vidal A.C."/>
            <person name="Benko-Iseppon A.M."/>
        </authorList>
    </citation>
    <scope>NUCLEOTIDE SEQUENCE [LARGE SCALE GENOMIC DNA]</scope>
    <source>
        <tissue evidence="4">Leaves</tissue>
    </source>
</reference>
<name>A0ABU6WHG6_9FABA</name>
<dbReference type="PANTHER" id="PTHR47936">
    <property type="entry name" value="PPR_LONG DOMAIN-CONTAINING PROTEIN"/>
    <property type="match status" value="1"/>
</dbReference>
<keyword evidence="5" id="KW-1185">Reference proteome</keyword>
<accession>A0ABU6WHG6</accession>
<comment type="similarity">
    <text evidence="1">Belongs to the PPR family. P subfamily.</text>
</comment>
<feature type="repeat" description="PPR" evidence="3">
    <location>
        <begin position="78"/>
        <end position="112"/>
    </location>
</feature>
<dbReference type="Pfam" id="PF01535">
    <property type="entry name" value="PPR"/>
    <property type="match status" value="1"/>
</dbReference>
<dbReference type="PANTHER" id="PTHR47936:SF3">
    <property type="entry name" value="PENTACOTRIPEPTIDE-REPEAT REGION OF PRORP DOMAIN-CONTAINING PROTEIN"/>
    <property type="match status" value="1"/>
</dbReference>
<dbReference type="PROSITE" id="PS51375">
    <property type="entry name" value="PPR"/>
    <property type="match status" value="3"/>
</dbReference>
<dbReference type="Pfam" id="PF13041">
    <property type="entry name" value="PPR_2"/>
    <property type="match status" value="2"/>
</dbReference>